<protein>
    <submittedName>
        <fullName evidence="1">Uncharacterized protein</fullName>
    </submittedName>
</protein>
<keyword evidence="2" id="KW-1185">Reference proteome</keyword>
<accession>A0A183MGQ7</accession>
<proteinExistence type="predicted"/>
<name>A0A183MGQ7_9TREM</name>
<dbReference type="Proteomes" id="UP000277204">
    <property type="component" value="Unassembled WGS sequence"/>
</dbReference>
<sequence length="70" mass="8026">MKYLPSEPNKCNANDKSISRSSPKYVVHNRCLNKLISVNSIRLVHRSKLNEKKYVERQLSVNIVANAPMT</sequence>
<organism evidence="1 2">
    <name type="scientific">Schistosoma margrebowiei</name>
    <dbReference type="NCBI Taxonomy" id="48269"/>
    <lineage>
        <taxon>Eukaryota</taxon>
        <taxon>Metazoa</taxon>
        <taxon>Spiralia</taxon>
        <taxon>Lophotrochozoa</taxon>
        <taxon>Platyhelminthes</taxon>
        <taxon>Trematoda</taxon>
        <taxon>Digenea</taxon>
        <taxon>Strigeidida</taxon>
        <taxon>Schistosomatoidea</taxon>
        <taxon>Schistosomatidae</taxon>
        <taxon>Schistosoma</taxon>
    </lineage>
</organism>
<dbReference type="EMBL" id="UZAI01016898">
    <property type="protein sequence ID" value="VDP17769.1"/>
    <property type="molecule type" value="Genomic_DNA"/>
</dbReference>
<evidence type="ECO:0000313" key="2">
    <source>
        <dbReference type="Proteomes" id="UP000277204"/>
    </source>
</evidence>
<reference evidence="1 2" key="1">
    <citation type="submission" date="2018-11" db="EMBL/GenBank/DDBJ databases">
        <authorList>
            <consortium name="Pathogen Informatics"/>
        </authorList>
    </citation>
    <scope>NUCLEOTIDE SEQUENCE [LARGE SCALE GENOMIC DNA]</scope>
    <source>
        <strain evidence="1 2">Zambia</strain>
    </source>
</reference>
<gene>
    <name evidence="1" type="ORF">SMRZ_LOCUS15232</name>
</gene>
<evidence type="ECO:0000313" key="1">
    <source>
        <dbReference type="EMBL" id="VDP17769.1"/>
    </source>
</evidence>
<dbReference type="AlphaFoldDB" id="A0A183MGQ7"/>